<reference evidence="3" key="1">
    <citation type="submission" date="2019-11" db="EMBL/GenBank/DDBJ databases">
        <authorList>
            <person name="Feng L."/>
        </authorList>
    </citation>
    <scope>NUCLEOTIDE SEQUENCE</scope>
    <source>
        <strain evidence="3">CAmalonaticusLFYP1</strain>
    </source>
</reference>
<feature type="compositionally biased region" description="Low complexity" evidence="1">
    <location>
        <begin position="180"/>
        <end position="196"/>
    </location>
</feature>
<dbReference type="SUPFAM" id="SSF88874">
    <property type="entry name" value="Receptor-binding domain of short tail fibre protein gp12"/>
    <property type="match status" value="1"/>
</dbReference>
<sequence length="788" mass="83518">MSAGTLTLTNNSDLVSGAGTSFSTELTAGDFVVATVGGVTYTLPVKSVEGDTEITLISKYPGPTQQGSAWNAVPRATQNQITAALVVQSTEALRGLNYDKQNWQAVFSVDGHITVMLPDGSSFTGPSWLSIANILNTLDVEYLDQLAAQIKQDAQQVEADKHTVVDTAQQVSTDAQTASTAATGAQGSATEAAQSETNAEGYKELARKYALNPEDDPVTGNEYSALHYSEKAKKSAAEAASHNPAEALVKSLNLSDLADRAAAWLNLRPLGSTPLAGDPVNPYDATTMRWVENYVSGGGGTGPTMNGVQNFGVGMPMLWASRAFVPSWGVIMDGQLLNRADWPELWAHAQMHTPIEDADWLADPTKRGAYSNGDGATTFRVPDYNGVQPGSYVGLYGRGDAGGGYVTQSVIINGAPDIVGTMNLRQARAPAGELANNLVGSGGAFSTGTGTTGQYGPISLNSTLATAIQLVTFKASDSHAAYGRASDVRPNSFIGVWIVRASGGFTAANTLWSVINEDAEAPGPGVLTRGGNVISSYKIAGVEVARGSMYVTQSLFSSGFRDCNVMIEAWSTDTSASWSFNHGGFITPNTPSGQFITQAEIGRSGGLLANGERFIAVTLRDQNTANADAVGKTWIMSLNGTSGLQFIARNRAQSNVGQLVINMPYSSGTLALQGTSGLAYKRDIKDADLAEAVNRIDALRMVNYVYKDDEQNRERFGIIAEEAELVAPQYIKHNSEEIADITDEDGNKIGAETRDRPSVDTNPIVMDLLGYVKHLKAEIEMLKTALKG</sequence>
<gene>
    <name evidence="3" type="ORF">CALFYP1_02940</name>
</gene>
<dbReference type="AlphaFoldDB" id="A0A6N2U797"/>
<evidence type="ECO:0000259" key="2">
    <source>
        <dbReference type="PROSITE" id="PS51688"/>
    </source>
</evidence>
<dbReference type="Pfam" id="PF13884">
    <property type="entry name" value="Peptidase_S74"/>
    <property type="match status" value="1"/>
</dbReference>
<organism evidence="3">
    <name type="scientific">Citrobacter amalonaticus</name>
    <dbReference type="NCBI Taxonomy" id="35703"/>
    <lineage>
        <taxon>Bacteria</taxon>
        <taxon>Pseudomonadati</taxon>
        <taxon>Pseudomonadota</taxon>
        <taxon>Gammaproteobacteria</taxon>
        <taxon>Enterobacterales</taxon>
        <taxon>Enterobacteriaceae</taxon>
        <taxon>Citrobacter</taxon>
    </lineage>
</organism>
<protein>
    <recommendedName>
        <fullName evidence="2">Peptidase S74 domain-containing protein</fullName>
    </recommendedName>
</protein>
<dbReference type="PROSITE" id="PS51688">
    <property type="entry name" value="ICA"/>
    <property type="match status" value="1"/>
</dbReference>
<evidence type="ECO:0000256" key="1">
    <source>
        <dbReference type="SAM" id="MobiDB-lite"/>
    </source>
</evidence>
<name>A0A6N2U797_CITAM</name>
<feature type="domain" description="Peptidase S74" evidence="2">
    <location>
        <begin position="676"/>
        <end position="786"/>
    </location>
</feature>
<proteinExistence type="predicted"/>
<dbReference type="EMBL" id="CACRTI010000004">
    <property type="protein sequence ID" value="VYT14444.1"/>
    <property type="molecule type" value="Genomic_DNA"/>
</dbReference>
<accession>A0A6N2U797</accession>
<dbReference type="InterPro" id="IPR030392">
    <property type="entry name" value="S74_ICA"/>
</dbReference>
<feature type="region of interest" description="Disordered" evidence="1">
    <location>
        <begin position="180"/>
        <end position="199"/>
    </location>
</feature>
<evidence type="ECO:0000313" key="3">
    <source>
        <dbReference type="EMBL" id="VYT14444.1"/>
    </source>
</evidence>